<feature type="domain" description="Flavodoxin-like" evidence="3">
    <location>
        <begin position="341"/>
        <end position="480"/>
    </location>
</feature>
<evidence type="ECO:0000256" key="2">
    <source>
        <dbReference type="SAM" id="Phobius"/>
    </source>
</evidence>
<gene>
    <name evidence="5" type="ORF">AAEO57_12260</name>
</gene>
<feature type="transmembrane region" description="Helical" evidence="2">
    <location>
        <begin position="130"/>
        <end position="151"/>
    </location>
</feature>
<dbReference type="PRINTS" id="PR00371">
    <property type="entry name" value="FPNCR"/>
</dbReference>
<keyword evidence="2" id="KW-0472">Membrane</keyword>
<evidence type="ECO:0000259" key="4">
    <source>
        <dbReference type="PROSITE" id="PS51384"/>
    </source>
</evidence>
<proteinExistence type="predicted"/>
<dbReference type="PROSITE" id="PS50902">
    <property type="entry name" value="FLAVODOXIN_LIKE"/>
    <property type="match status" value="1"/>
</dbReference>
<sequence length="732" mass="82891">MTISVWRYAHLTLALFSFLFLTMLSITGVILAIDAVNEKIPSYQVHDLNTITLAEAMPALKKAYPEIIEINVDHNQFVTLQGMNEDGDDVNAYVDPKTAKRTGTPQKKSAFIQWVTSLHRSLFLHETGRVLIGITAFLLLLITISGTILIIQRQQGFRRFFSKIAKDYLAQYYHVVAGRLLLIPIFIMALTGTYLSMERFHLFPENKISHKLPEVSDSNPKAKKLSDFSIFQQIKLADVQKIEFPFAEDPEEYYTLKLNDRELMVDQFNGKVVSEIPYQKTFVLANLSMDLHTGRANMVWAIILAIASVNILFFIYSGFAMTLKRRSTKIKNKHKASESKFILLAGSENGSTLRFANAIHEQLLAHNQLSYLAETNKYTDFPNADHIVIFTSTHGLGDAPTNADKLVSLIKKHPQKQKVNVSVVGFGSLHYPNFCGFAKEIHTLLQQQSWVDPALDLHTVNDKSLTDFALWVKAWNEKTQLPLSVTPASYNQTPGNLQKMKVLGLKSSSEENQTFMVTLRPESKIKFTSGDLLAIYPSNDATERLYSIGKINHNIQLVVKLHPNGLGSNYLYNLSPETTIEARIIHNHAFHFPKKAAAVVMIANGTGIAPFLGMIEQNKKKKKTYLYCGFREETEMVREYKKFADNQIEQQQLENIQIAFSREKNLCYVMDLIKKDADFFADTLQKGGTIMICGSLAMQQNVEAVLNTICLEKNNTDLKQYRTKGQILTDCY</sequence>
<dbReference type="Pfam" id="PF00258">
    <property type="entry name" value="Flavodoxin_1"/>
    <property type="match status" value="1"/>
</dbReference>
<reference evidence="5 6" key="1">
    <citation type="submission" date="2024-04" db="EMBL/GenBank/DDBJ databases">
        <title>Flavobacterium sp. DGU38 16S ribosomal RNA gene Genome sequencing and assembly.</title>
        <authorList>
            <person name="Park S."/>
        </authorList>
    </citation>
    <scope>NUCLEOTIDE SEQUENCE [LARGE SCALE GENOMIC DNA]</scope>
    <source>
        <strain evidence="5 6">DGU38</strain>
    </source>
</reference>
<name>A0ABU9IQ30_9FLAO</name>
<dbReference type="Gene3D" id="3.40.50.80">
    <property type="entry name" value="Nucleotide-binding domain of ferredoxin-NADP reductase (FNR) module"/>
    <property type="match status" value="1"/>
</dbReference>
<dbReference type="Gene3D" id="3.40.50.360">
    <property type="match status" value="1"/>
</dbReference>
<dbReference type="InterPro" id="IPR017938">
    <property type="entry name" value="Riboflavin_synthase-like_b-brl"/>
</dbReference>
<dbReference type="SUPFAM" id="SSF52343">
    <property type="entry name" value="Ferredoxin reductase-like, C-terminal NADP-linked domain"/>
    <property type="match status" value="1"/>
</dbReference>
<feature type="transmembrane region" description="Helical" evidence="2">
    <location>
        <begin position="12"/>
        <end position="33"/>
    </location>
</feature>
<dbReference type="Proteomes" id="UP001485226">
    <property type="component" value="Unassembled WGS sequence"/>
</dbReference>
<dbReference type="Gene3D" id="2.40.30.10">
    <property type="entry name" value="Translation factors"/>
    <property type="match status" value="1"/>
</dbReference>
<dbReference type="PROSITE" id="PS51384">
    <property type="entry name" value="FAD_FR"/>
    <property type="match status" value="1"/>
</dbReference>
<evidence type="ECO:0000313" key="6">
    <source>
        <dbReference type="Proteomes" id="UP001485226"/>
    </source>
</evidence>
<dbReference type="SUPFAM" id="SSF63380">
    <property type="entry name" value="Riboflavin synthase domain-like"/>
    <property type="match status" value="1"/>
</dbReference>
<feature type="domain" description="FAD-binding FR-type" evidence="4">
    <location>
        <begin position="495"/>
        <end position="593"/>
    </location>
</feature>
<keyword evidence="2" id="KW-0812">Transmembrane</keyword>
<dbReference type="Pfam" id="PF00175">
    <property type="entry name" value="NAD_binding_1"/>
    <property type="match status" value="1"/>
</dbReference>
<dbReference type="InterPro" id="IPR005625">
    <property type="entry name" value="PepSY-ass_TM"/>
</dbReference>
<organism evidence="5 6">
    <name type="scientific">Flavobacterium calami</name>
    <dbReference type="NCBI Taxonomy" id="3139144"/>
    <lineage>
        <taxon>Bacteria</taxon>
        <taxon>Pseudomonadati</taxon>
        <taxon>Bacteroidota</taxon>
        <taxon>Flavobacteriia</taxon>
        <taxon>Flavobacteriales</taxon>
        <taxon>Flavobacteriaceae</taxon>
        <taxon>Flavobacterium</taxon>
    </lineage>
</organism>
<dbReference type="PANTHER" id="PTHR19384">
    <property type="entry name" value="NITRIC OXIDE SYNTHASE-RELATED"/>
    <property type="match status" value="1"/>
</dbReference>
<accession>A0ABU9IQ30</accession>
<comment type="caution">
    <text evidence="5">The sequence shown here is derived from an EMBL/GenBank/DDBJ whole genome shotgun (WGS) entry which is preliminary data.</text>
</comment>
<keyword evidence="1" id="KW-0285">Flavoprotein</keyword>
<dbReference type="InterPro" id="IPR017927">
    <property type="entry name" value="FAD-bd_FR_type"/>
</dbReference>
<dbReference type="InterPro" id="IPR001433">
    <property type="entry name" value="OxRdtase_FAD/NAD-bd"/>
</dbReference>
<evidence type="ECO:0000313" key="5">
    <source>
        <dbReference type="EMBL" id="MEL1254554.1"/>
    </source>
</evidence>
<dbReference type="Pfam" id="PF03929">
    <property type="entry name" value="PepSY_TM"/>
    <property type="match status" value="1"/>
</dbReference>
<evidence type="ECO:0000256" key="1">
    <source>
        <dbReference type="ARBA" id="ARBA00022630"/>
    </source>
</evidence>
<dbReference type="InterPro" id="IPR001709">
    <property type="entry name" value="Flavoprot_Pyr_Nucl_cyt_Rdtase"/>
</dbReference>
<feature type="transmembrane region" description="Helical" evidence="2">
    <location>
        <begin position="298"/>
        <end position="323"/>
    </location>
</feature>
<evidence type="ECO:0000259" key="3">
    <source>
        <dbReference type="PROSITE" id="PS50902"/>
    </source>
</evidence>
<dbReference type="RefSeq" id="WP_341692982.1">
    <property type="nucleotide sequence ID" value="NZ_JBBYHS010000012.1"/>
</dbReference>
<keyword evidence="6" id="KW-1185">Reference proteome</keyword>
<dbReference type="EMBL" id="JBBYHS010000012">
    <property type="protein sequence ID" value="MEL1254554.1"/>
    <property type="molecule type" value="Genomic_DNA"/>
</dbReference>
<dbReference type="SUPFAM" id="SSF52218">
    <property type="entry name" value="Flavoproteins"/>
    <property type="match status" value="1"/>
</dbReference>
<keyword evidence="2" id="KW-1133">Transmembrane helix</keyword>
<protein>
    <submittedName>
        <fullName evidence="5">PepSY domain-containing protein</fullName>
    </submittedName>
</protein>
<dbReference type="InterPro" id="IPR008254">
    <property type="entry name" value="Flavodoxin/NO_synth"/>
</dbReference>
<dbReference type="InterPro" id="IPR029039">
    <property type="entry name" value="Flavoprotein-like_sf"/>
</dbReference>
<feature type="transmembrane region" description="Helical" evidence="2">
    <location>
        <begin position="172"/>
        <end position="195"/>
    </location>
</feature>
<dbReference type="InterPro" id="IPR039261">
    <property type="entry name" value="FNR_nucleotide-bd"/>
</dbReference>